<dbReference type="EMBL" id="JABCKV010001707">
    <property type="protein sequence ID" value="KAG5639910.1"/>
    <property type="molecule type" value="Genomic_DNA"/>
</dbReference>
<reference evidence="1" key="1">
    <citation type="submission" date="2020-07" db="EMBL/GenBank/DDBJ databases">
        <authorList>
            <person name="Nieuwenhuis M."/>
            <person name="Van De Peppel L.J.J."/>
        </authorList>
    </citation>
    <scope>NUCLEOTIDE SEQUENCE</scope>
    <source>
        <strain evidence="1">AP01</strain>
        <tissue evidence="1">Mycelium</tissue>
    </source>
</reference>
<sequence>MNDTTTSTFPKSWAHHLRMLQACFKVWTEDLMTSGPETLANNATDLYHMWVVWNNRPDELHRLDDAIWEEEVDAVQRVSKWLDQTGWLVMFMPRWHHIDGWVWLCIEAKNGFAWASELSLPALASSATPAPLSRQKGGRLGSRIGMLASRLPKILHSIWKWSGQLATTNWTFWMAGMPSADLGGAGDDGGKVEVAVAMRVNSRSGDQECGTEDS</sequence>
<comment type="caution">
    <text evidence="1">The sequence shown here is derived from an EMBL/GenBank/DDBJ whole genome shotgun (WGS) entry which is preliminary data.</text>
</comment>
<evidence type="ECO:0000313" key="1">
    <source>
        <dbReference type="EMBL" id="KAG5639910.1"/>
    </source>
</evidence>
<dbReference type="Proteomes" id="UP000775547">
    <property type="component" value="Unassembled WGS sequence"/>
</dbReference>
<reference evidence="1" key="2">
    <citation type="submission" date="2021-10" db="EMBL/GenBank/DDBJ databases">
        <title>Phylogenomics reveals ancestral predisposition of the termite-cultivated fungus Termitomyces towards a domesticated lifestyle.</title>
        <authorList>
            <person name="Auxier B."/>
            <person name="Grum-Grzhimaylo A."/>
            <person name="Cardenas M.E."/>
            <person name="Lodge J.D."/>
            <person name="Laessoe T."/>
            <person name="Pedersen O."/>
            <person name="Smith M.E."/>
            <person name="Kuyper T.W."/>
            <person name="Franco-Molano E.A."/>
            <person name="Baroni T.J."/>
            <person name="Aanen D.K."/>
        </authorList>
    </citation>
    <scope>NUCLEOTIDE SEQUENCE</scope>
    <source>
        <strain evidence="1">AP01</strain>
        <tissue evidence="1">Mycelium</tissue>
    </source>
</reference>
<dbReference type="AlphaFoldDB" id="A0A9P7G2Y7"/>
<keyword evidence="2" id="KW-1185">Reference proteome</keyword>
<accession>A0A9P7G2Y7</accession>
<organism evidence="1 2">
    <name type="scientific">Asterophora parasitica</name>
    <dbReference type="NCBI Taxonomy" id="117018"/>
    <lineage>
        <taxon>Eukaryota</taxon>
        <taxon>Fungi</taxon>
        <taxon>Dikarya</taxon>
        <taxon>Basidiomycota</taxon>
        <taxon>Agaricomycotina</taxon>
        <taxon>Agaricomycetes</taxon>
        <taxon>Agaricomycetidae</taxon>
        <taxon>Agaricales</taxon>
        <taxon>Tricholomatineae</taxon>
        <taxon>Lyophyllaceae</taxon>
        <taxon>Asterophora</taxon>
    </lineage>
</organism>
<protein>
    <submittedName>
        <fullName evidence="1">Uncharacterized protein</fullName>
    </submittedName>
</protein>
<name>A0A9P7G2Y7_9AGAR</name>
<gene>
    <name evidence="1" type="ORF">DXG03_002493</name>
</gene>
<evidence type="ECO:0000313" key="2">
    <source>
        <dbReference type="Proteomes" id="UP000775547"/>
    </source>
</evidence>
<proteinExistence type="predicted"/>